<dbReference type="AlphaFoldDB" id="A0AAE1WDX3"/>
<name>A0AAE1WDX3_9LAMI</name>
<feature type="compositionally biased region" description="Basic and acidic residues" evidence="1">
    <location>
        <begin position="473"/>
        <end position="490"/>
    </location>
</feature>
<accession>A0AAE1WDX3</accession>
<dbReference type="PANTHER" id="PTHR37392:SF1">
    <property type="entry name" value="OS09G0556800 PROTEIN"/>
    <property type="match status" value="1"/>
</dbReference>
<evidence type="ECO:0000313" key="2">
    <source>
        <dbReference type="EMBL" id="KAK4391522.1"/>
    </source>
</evidence>
<sequence>MVYTYTPTYYSSLHDSITSICKTILPFSFKKRRIPAIAAAEQRLSKQQSDNLKWQQDSFHKILNLMGLCREGIVPEMEVSAFRTHLLETLIASPVDHEPPAVLRDKLIFLQVTIELYLPNENKEFFPIVVELLYAKCISEEEYHASKRPLLQRLAVQGAEIEARDVIVKAHTEISDEEWSVIDLKDEKSLVNQEMLASRNRSKEGSTVKKMKAAVSAFGFVSPDKNGKSKEKNDVYTADTRGIGMNDRNVLSTVCSRLHEKESDSKPSLLMVESLPSESVMAAEKQSRNNKGKRKPFQILFQREPEGRASGGNHIGQESENKENMKSGKKAWVFDGLKKWKKNDTKDEIDPSSLNEQSDGASYGGKLVANPVGEGPDTKQIKRKLHPNGAPTDFFVDKVLGDNIKKELSRIRTKLVAKDPNIHLSDDEIEAISSRLPVDKADLEKFFSKLWCDQYGDIVLDVVRKEFKNHMKEMENSRGKAGEKLNKPGDDENSPPNLFAPQGNSNCTRQGSFPSSDNDRASINRSSIDRGFKYNPFFDM</sequence>
<evidence type="ECO:0000256" key="1">
    <source>
        <dbReference type="SAM" id="MobiDB-lite"/>
    </source>
</evidence>
<proteinExistence type="predicted"/>
<protein>
    <submittedName>
        <fullName evidence="2">Uncharacterized protein</fullName>
    </submittedName>
</protein>
<feature type="region of interest" description="Disordered" evidence="1">
    <location>
        <begin position="280"/>
        <end position="328"/>
    </location>
</feature>
<comment type="caution">
    <text evidence="2">The sequence shown here is derived from an EMBL/GenBank/DDBJ whole genome shotgun (WGS) entry which is preliminary data.</text>
</comment>
<dbReference type="Proteomes" id="UP001289374">
    <property type="component" value="Unassembled WGS sequence"/>
</dbReference>
<feature type="compositionally biased region" description="Polar residues" evidence="1">
    <location>
        <begin position="502"/>
        <end position="516"/>
    </location>
</feature>
<reference evidence="2" key="2">
    <citation type="journal article" date="2024" name="Plant">
        <title>Genomic evolution and insights into agronomic trait innovations of Sesamum species.</title>
        <authorList>
            <person name="Miao H."/>
            <person name="Wang L."/>
            <person name="Qu L."/>
            <person name="Liu H."/>
            <person name="Sun Y."/>
            <person name="Le M."/>
            <person name="Wang Q."/>
            <person name="Wei S."/>
            <person name="Zheng Y."/>
            <person name="Lin W."/>
            <person name="Duan Y."/>
            <person name="Cao H."/>
            <person name="Xiong S."/>
            <person name="Wang X."/>
            <person name="Wei L."/>
            <person name="Li C."/>
            <person name="Ma Q."/>
            <person name="Ju M."/>
            <person name="Zhao R."/>
            <person name="Li G."/>
            <person name="Mu C."/>
            <person name="Tian Q."/>
            <person name="Mei H."/>
            <person name="Zhang T."/>
            <person name="Gao T."/>
            <person name="Zhang H."/>
        </authorList>
    </citation>
    <scope>NUCLEOTIDE SEQUENCE</scope>
    <source>
        <strain evidence="2">K16</strain>
    </source>
</reference>
<evidence type="ECO:0000313" key="3">
    <source>
        <dbReference type="Proteomes" id="UP001289374"/>
    </source>
</evidence>
<dbReference type="PANTHER" id="PTHR37392">
    <property type="entry name" value="OS09G0556800 PROTEIN"/>
    <property type="match status" value="1"/>
</dbReference>
<feature type="region of interest" description="Disordered" evidence="1">
    <location>
        <begin position="344"/>
        <end position="373"/>
    </location>
</feature>
<keyword evidence="3" id="KW-1185">Reference proteome</keyword>
<gene>
    <name evidence="2" type="ORF">Sango_1930000</name>
</gene>
<dbReference type="EMBL" id="JACGWL010000011">
    <property type="protein sequence ID" value="KAK4391522.1"/>
    <property type="molecule type" value="Genomic_DNA"/>
</dbReference>
<organism evidence="2 3">
    <name type="scientific">Sesamum angolense</name>
    <dbReference type="NCBI Taxonomy" id="2727404"/>
    <lineage>
        <taxon>Eukaryota</taxon>
        <taxon>Viridiplantae</taxon>
        <taxon>Streptophyta</taxon>
        <taxon>Embryophyta</taxon>
        <taxon>Tracheophyta</taxon>
        <taxon>Spermatophyta</taxon>
        <taxon>Magnoliopsida</taxon>
        <taxon>eudicotyledons</taxon>
        <taxon>Gunneridae</taxon>
        <taxon>Pentapetalae</taxon>
        <taxon>asterids</taxon>
        <taxon>lamiids</taxon>
        <taxon>Lamiales</taxon>
        <taxon>Pedaliaceae</taxon>
        <taxon>Sesamum</taxon>
    </lineage>
</organism>
<feature type="compositionally biased region" description="Basic and acidic residues" evidence="1">
    <location>
        <begin position="517"/>
        <end position="527"/>
    </location>
</feature>
<feature type="region of interest" description="Disordered" evidence="1">
    <location>
        <begin position="473"/>
        <end position="527"/>
    </location>
</feature>
<reference evidence="2" key="1">
    <citation type="submission" date="2020-06" db="EMBL/GenBank/DDBJ databases">
        <authorList>
            <person name="Li T."/>
            <person name="Hu X."/>
            <person name="Zhang T."/>
            <person name="Song X."/>
            <person name="Zhang H."/>
            <person name="Dai N."/>
            <person name="Sheng W."/>
            <person name="Hou X."/>
            <person name="Wei L."/>
        </authorList>
    </citation>
    <scope>NUCLEOTIDE SEQUENCE</scope>
    <source>
        <strain evidence="2">K16</strain>
        <tissue evidence="2">Leaf</tissue>
    </source>
</reference>
<feature type="compositionally biased region" description="Basic and acidic residues" evidence="1">
    <location>
        <begin position="317"/>
        <end position="326"/>
    </location>
</feature>